<dbReference type="EMBL" id="JACCHP010000001">
    <property type="protein sequence ID" value="MBH5396639.1"/>
    <property type="molecule type" value="Genomic_DNA"/>
</dbReference>
<dbReference type="SUPFAM" id="SSF53633">
    <property type="entry name" value="Carbamate kinase-like"/>
    <property type="match status" value="1"/>
</dbReference>
<comment type="caution">
    <text evidence="2">The sequence shown here is derived from an EMBL/GenBank/DDBJ whole genome shotgun (WGS) entry which is preliminary data.</text>
</comment>
<keyword evidence="2" id="KW-0418">Kinase</keyword>
<dbReference type="Pfam" id="PF00696">
    <property type="entry name" value="AA_kinase"/>
    <property type="match status" value="1"/>
</dbReference>
<dbReference type="InterPro" id="IPR001048">
    <property type="entry name" value="Asp/Glu/Uridylate_kinase"/>
</dbReference>
<organism evidence="2 3">
    <name type="scientific">Bradyrhizobium agreste</name>
    <dbReference type="NCBI Taxonomy" id="2751811"/>
    <lineage>
        <taxon>Bacteria</taxon>
        <taxon>Pseudomonadati</taxon>
        <taxon>Pseudomonadota</taxon>
        <taxon>Alphaproteobacteria</taxon>
        <taxon>Hyphomicrobiales</taxon>
        <taxon>Nitrobacteraceae</taxon>
        <taxon>Bradyrhizobium</taxon>
    </lineage>
</organism>
<dbReference type="PIRSF" id="PIRSF039097">
    <property type="entry name" value="MoSto_subunit"/>
    <property type="match status" value="1"/>
</dbReference>
<dbReference type="Proteomes" id="UP000807370">
    <property type="component" value="Unassembled WGS sequence"/>
</dbReference>
<accession>A0ABS0PHG4</accession>
<gene>
    <name evidence="2" type="ORF">HZZ13_02345</name>
</gene>
<proteinExistence type="predicted"/>
<keyword evidence="2" id="KW-0808">Transferase</keyword>
<evidence type="ECO:0000313" key="3">
    <source>
        <dbReference type="Proteomes" id="UP000807370"/>
    </source>
</evidence>
<dbReference type="InterPro" id="IPR030669">
    <property type="entry name" value="MoSto_subunit_alpha/beta"/>
</dbReference>
<name>A0ABS0PHG4_9BRAD</name>
<evidence type="ECO:0000313" key="2">
    <source>
        <dbReference type="EMBL" id="MBH5396639.1"/>
    </source>
</evidence>
<dbReference type="GO" id="GO:0016301">
    <property type="term" value="F:kinase activity"/>
    <property type="evidence" value="ECO:0007669"/>
    <property type="project" value="UniProtKB-KW"/>
</dbReference>
<feature type="domain" description="Aspartate/glutamate/uridylate kinase" evidence="1">
    <location>
        <begin position="41"/>
        <end position="247"/>
    </location>
</feature>
<evidence type="ECO:0000259" key="1">
    <source>
        <dbReference type="Pfam" id="PF00696"/>
    </source>
</evidence>
<sequence length="270" mass="29648">MDKEILDRMTMALMGASPTDDQMMASLDNQPVVQILPDANVVKVGGQSFIDRGRAAVFPLIEEIVENLPRHKMIIGTGAGTRARHAYSVGLDLGMPTGVLSVLGFFVSIQNAKMIHYLLAKHGIPSIEPAQFAQLPLYLAERQACVSVGMPPYAYWQPNPAIGRIPPHRTDTGCYLISEVLGARSMIYVKDEDGLYTADPKKDRGARFIPKITVEELEQLDLVDVVLERSVFELMKTAKHRRSVQIINGLKKGNLTRALNGEPVGTIISA</sequence>
<reference evidence="2 3" key="1">
    <citation type="submission" date="2020-07" db="EMBL/GenBank/DDBJ databases">
        <title>Bradyrhizobium diversity isolated from nodules of indigenous legumes of Western Australia.</title>
        <authorList>
            <person name="Klepa M.S."/>
        </authorList>
    </citation>
    <scope>NUCLEOTIDE SEQUENCE [LARGE SCALE GENOMIC DNA]</scope>
    <source>
        <strain evidence="2 3">CNPSo 4010</strain>
    </source>
</reference>
<dbReference type="InterPro" id="IPR036393">
    <property type="entry name" value="AceGlu_kinase-like_sf"/>
</dbReference>
<protein>
    <submittedName>
        <fullName evidence="2">Uridine kinase</fullName>
    </submittedName>
</protein>
<dbReference type="Gene3D" id="3.40.1160.10">
    <property type="entry name" value="Acetylglutamate kinase-like"/>
    <property type="match status" value="1"/>
</dbReference>
<dbReference type="RefSeq" id="WP_246504253.1">
    <property type="nucleotide sequence ID" value="NZ_JACCHP010000001.1"/>
</dbReference>
<keyword evidence="3" id="KW-1185">Reference proteome</keyword>